<dbReference type="Pfam" id="PF08473">
    <property type="entry name" value="VGCC_alpha2"/>
    <property type="match status" value="1"/>
</dbReference>
<dbReference type="AlphaFoldDB" id="A0AB34GGK0"/>
<keyword evidence="3" id="KW-1185">Reference proteome</keyword>
<name>A0AB34GGK0_ESCRO</name>
<dbReference type="InterPro" id="IPR013680">
    <property type="entry name" value="VDCC_a2/dsu"/>
</dbReference>
<dbReference type="EMBL" id="JAIQCJ010002240">
    <property type="protein sequence ID" value="KAJ8778569.1"/>
    <property type="molecule type" value="Genomic_DNA"/>
</dbReference>
<dbReference type="Proteomes" id="UP001159641">
    <property type="component" value="Unassembled WGS sequence"/>
</dbReference>
<dbReference type="GO" id="GO:1990454">
    <property type="term" value="C:L-type voltage-gated calcium channel complex"/>
    <property type="evidence" value="ECO:0007669"/>
    <property type="project" value="TreeGrafter"/>
</dbReference>
<dbReference type="InterPro" id="IPR051173">
    <property type="entry name" value="Ca_channel_alpha-2/delta"/>
</dbReference>
<feature type="domain" description="Voltage-dependent calcium channel alpha-2/delta subunit conserved region" evidence="1">
    <location>
        <begin position="296"/>
        <end position="523"/>
    </location>
</feature>
<evidence type="ECO:0000313" key="2">
    <source>
        <dbReference type="EMBL" id="KAJ8778569.1"/>
    </source>
</evidence>
<dbReference type="PANTHER" id="PTHR10166:SF6">
    <property type="entry name" value="VOLTAGE-DEPENDENT CALCIUM CHANNEL SUBUNIT ALPHA-2_DELTA-1"/>
    <property type="match status" value="1"/>
</dbReference>
<reference evidence="2 3" key="1">
    <citation type="submission" date="2022-11" db="EMBL/GenBank/DDBJ databases">
        <title>Whole genome sequence of Eschrichtius robustus ER-17-0199.</title>
        <authorList>
            <person name="Bruniche-Olsen A."/>
            <person name="Black A.N."/>
            <person name="Fields C.J."/>
            <person name="Walden K."/>
            <person name="Dewoody J.A."/>
        </authorList>
    </citation>
    <scope>NUCLEOTIDE SEQUENCE [LARGE SCALE GENOMIC DNA]</scope>
    <source>
        <strain evidence="2">ER-17-0199</strain>
        <tissue evidence="2">Blubber</tissue>
    </source>
</reference>
<organism evidence="2 3">
    <name type="scientific">Eschrichtius robustus</name>
    <name type="common">California gray whale</name>
    <name type="synonym">Eschrichtius gibbosus</name>
    <dbReference type="NCBI Taxonomy" id="9764"/>
    <lineage>
        <taxon>Eukaryota</taxon>
        <taxon>Metazoa</taxon>
        <taxon>Chordata</taxon>
        <taxon>Craniata</taxon>
        <taxon>Vertebrata</taxon>
        <taxon>Euteleostomi</taxon>
        <taxon>Mammalia</taxon>
        <taxon>Eutheria</taxon>
        <taxon>Laurasiatheria</taxon>
        <taxon>Artiodactyla</taxon>
        <taxon>Whippomorpha</taxon>
        <taxon>Cetacea</taxon>
        <taxon>Mysticeti</taxon>
        <taxon>Eschrichtiidae</taxon>
        <taxon>Eschrichtius</taxon>
    </lineage>
</organism>
<accession>A0AB34GGK0</accession>
<protein>
    <recommendedName>
        <fullName evidence="1">Voltage-dependent calcium channel alpha-2/delta subunit conserved region domain-containing protein</fullName>
    </recommendedName>
</protein>
<dbReference type="Gene3D" id="3.30.450.20">
    <property type="entry name" value="PAS domain"/>
    <property type="match status" value="1"/>
</dbReference>
<dbReference type="GO" id="GO:0005245">
    <property type="term" value="F:voltage-gated calcium channel activity"/>
    <property type="evidence" value="ECO:0007669"/>
    <property type="project" value="TreeGrafter"/>
</dbReference>
<proteinExistence type="predicted"/>
<gene>
    <name evidence="2" type="ORF">J1605_013246</name>
</gene>
<comment type="caution">
    <text evidence="2">The sequence shown here is derived from an EMBL/GenBank/DDBJ whole genome shotgun (WGS) entry which is preliminary data.</text>
</comment>
<sequence>MENILLERCRGKRSDQIEQCFKSVRVFTFSVGQHNYDRGPIQWMACENKGYYYEIPSIGAIRINTQEYLDVLGRPMVLAGDKAKQVQWTNVYLDALELGLVITGTLPVFNITGQNENKTNLKESLRLFLIIFQLCPNGYYFAIDPNGYVLLHPNLQPKPIGVGIPTINLRKRRPNVQNPKSQEPVTLDFLDAELENDIKVEVSAISQLERHPQIRNKMIDGESGEKTFRTLVKSQDEVRIKSGLFLNKNRYIDKGNRTYTWTPVNGTDYSLALVLPTYSFYYIKAKIEETITQARYSETLKPDNFEESGYTFIAPRDYCNDLKISDNNTEFLLNFNELIDRKTPNNPSCNTDLINRVLLDAGFTNELVQNYWSKQKNIKGVKARFVVTDGGITRVYPKEAGENWQENPETYEDSFYKRSLDNDNYVFTAPYFNKSGPGAYESGIMVSKAVEIYIQGKLLKPAVVGIKIDVNSWIENFTKTSIRDPCAGPVCDCKRNSDVMDCVILDDGGFLLMANHDDYTNQVCT</sequence>
<dbReference type="PANTHER" id="PTHR10166">
    <property type="entry name" value="VOLTAGE-DEPENDENT CALCIUM CHANNEL SUBUNIT ALPHA-2/DELTA-RELATED"/>
    <property type="match status" value="1"/>
</dbReference>
<evidence type="ECO:0000259" key="1">
    <source>
        <dbReference type="Pfam" id="PF08473"/>
    </source>
</evidence>
<evidence type="ECO:0000313" key="3">
    <source>
        <dbReference type="Proteomes" id="UP001159641"/>
    </source>
</evidence>